<evidence type="ECO:0000313" key="1">
    <source>
        <dbReference type="EMBL" id="KAE8972001.1"/>
    </source>
</evidence>
<dbReference type="AlphaFoldDB" id="A0A6A3HSQ0"/>
<dbReference type="Proteomes" id="UP000429607">
    <property type="component" value="Unassembled WGS sequence"/>
</dbReference>
<evidence type="ECO:0000313" key="3">
    <source>
        <dbReference type="EMBL" id="KAE9281536.1"/>
    </source>
</evidence>
<dbReference type="EMBL" id="QXFT01003929">
    <property type="protein sequence ID" value="KAE9281536.1"/>
    <property type="molecule type" value="Genomic_DNA"/>
</dbReference>
<reference evidence="4 6" key="1">
    <citation type="submission" date="2018-09" db="EMBL/GenBank/DDBJ databases">
        <title>Genomic investigation of the strawberry pathogen Phytophthora fragariae indicates pathogenicity is determined by transcriptional variation in three key races.</title>
        <authorList>
            <person name="Adams T.M."/>
            <person name="Armitage A.D."/>
            <person name="Sobczyk M.K."/>
            <person name="Bates H.J."/>
            <person name="Dunwell J.M."/>
            <person name="Nellist C.F."/>
            <person name="Harrison R.J."/>
        </authorList>
    </citation>
    <scope>NUCLEOTIDE SEQUENCE [LARGE SCALE GENOMIC DNA]</scope>
    <source>
        <strain evidence="2 4">SCRP249</strain>
        <strain evidence="1 6">SCRP324</strain>
        <strain evidence="3 5">SCRP333</strain>
    </source>
</reference>
<dbReference type="Proteomes" id="UP000434957">
    <property type="component" value="Unassembled WGS sequence"/>
</dbReference>
<accession>A0A6A3HSQ0</accession>
<evidence type="ECO:0000313" key="2">
    <source>
        <dbReference type="EMBL" id="KAE8973030.1"/>
    </source>
</evidence>
<comment type="caution">
    <text evidence="2">The sequence shown here is derived from an EMBL/GenBank/DDBJ whole genome shotgun (WGS) entry which is preliminary data.</text>
</comment>
<dbReference type="EMBL" id="QXFU01003896">
    <property type="protein sequence ID" value="KAE8972001.1"/>
    <property type="molecule type" value="Genomic_DNA"/>
</dbReference>
<protein>
    <submittedName>
        <fullName evidence="2">Uncharacterized protein</fullName>
    </submittedName>
</protein>
<dbReference type="OrthoDB" id="10370451at2759"/>
<sequence length="50" mass="5342">MVIASLRAITMGLTAKSSALAPRLVTSTPSKCSTIAITLRIESCTRKDYN</sequence>
<evidence type="ECO:0000313" key="5">
    <source>
        <dbReference type="Proteomes" id="UP000434957"/>
    </source>
</evidence>
<keyword evidence="5" id="KW-1185">Reference proteome</keyword>
<proteinExistence type="predicted"/>
<dbReference type="EMBL" id="QXFV01003904">
    <property type="protein sequence ID" value="KAE8973030.1"/>
    <property type="molecule type" value="Genomic_DNA"/>
</dbReference>
<gene>
    <name evidence="2" type="ORF">PR001_g26433</name>
    <name evidence="1" type="ORF">PR002_g26646</name>
    <name evidence="3" type="ORF">PR003_g27652</name>
</gene>
<evidence type="ECO:0000313" key="4">
    <source>
        <dbReference type="Proteomes" id="UP000429607"/>
    </source>
</evidence>
<evidence type="ECO:0000313" key="6">
    <source>
        <dbReference type="Proteomes" id="UP000435112"/>
    </source>
</evidence>
<organism evidence="2 4">
    <name type="scientific">Phytophthora rubi</name>
    <dbReference type="NCBI Taxonomy" id="129364"/>
    <lineage>
        <taxon>Eukaryota</taxon>
        <taxon>Sar</taxon>
        <taxon>Stramenopiles</taxon>
        <taxon>Oomycota</taxon>
        <taxon>Peronosporomycetes</taxon>
        <taxon>Peronosporales</taxon>
        <taxon>Peronosporaceae</taxon>
        <taxon>Phytophthora</taxon>
    </lineage>
</organism>
<name>A0A6A3HSQ0_9STRA</name>
<dbReference type="Proteomes" id="UP000435112">
    <property type="component" value="Unassembled WGS sequence"/>
</dbReference>